<evidence type="ECO:0000313" key="2">
    <source>
        <dbReference type="EMBL" id="MCK7593109.1"/>
    </source>
</evidence>
<dbReference type="EMBL" id="JALNMH010000003">
    <property type="protein sequence ID" value="MCK7593109.1"/>
    <property type="molecule type" value="Genomic_DNA"/>
</dbReference>
<protein>
    <submittedName>
        <fullName evidence="2">PhzF family phenazine biosynthesis protein</fullName>
    </submittedName>
</protein>
<proteinExistence type="inferred from homology"/>
<accession>A0ABT0GEY4</accession>
<comment type="caution">
    <text evidence="2">The sequence shown here is derived from an EMBL/GenBank/DDBJ whole genome shotgun (WGS) entry which is preliminary data.</text>
</comment>
<comment type="similarity">
    <text evidence="1">Belongs to the PhzF family.</text>
</comment>
<evidence type="ECO:0000256" key="1">
    <source>
        <dbReference type="ARBA" id="ARBA00008270"/>
    </source>
</evidence>
<keyword evidence="3" id="KW-1185">Reference proteome</keyword>
<dbReference type="PIRSF" id="PIRSF016184">
    <property type="entry name" value="PhzC_PhzF"/>
    <property type="match status" value="1"/>
</dbReference>
<organism evidence="2 3">
    <name type="scientific">Pseudomarimonas salicorniae</name>
    <dbReference type="NCBI Taxonomy" id="2933270"/>
    <lineage>
        <taxon>Bacteria</taxon>
        <taxon>Pseudomonadati</taxon>
        <taxon>Pseudomonadota</taxon>
        <taxon>Gammaproteobacteria</taxon>
        <taxon>Lysobacterales</taxon>
        <taxon>Lysobacteraceae</taxon>
        <taxon>Pseudomarimonas</taxon>
    </lineage>
</organism>
<dbReference type="PANTHER" id="PTHR13774:SF32">
    <property type="entry name" value="ANTISENSE-ENHANCING SEQUENCE 1"/>
    <property type="match status" value="1"/>
</dbReference>
<dbReference type="NCBIfam" id="TIGR00654">
    <property type="entry name" value="PhzF_family"/>
    <property type="match status" value="1"/>
</dbReference>
<sequence>MTRFAYWQMDVFAARRGGGNPLGVVLDARGWSDRAMQSFARWTNLVETTFVLPAEDPDADYRVRMFTPGREIPFAAHPSLGTAQALIDAGRLPQAQVLHQQCGIGTIPIRHAAVDGEDWLFLRSPPGQVAPASDGQRRLAEHLLQDRLRSPGHLACMQGGRRWWIAEFASEAALREWRAPVAAIAELAEASDTLGLCGFARTGSTPQLAVRAFPAGVGIAEDPASGAANGLIASWLAQSEPEGDLAGGYRVSQGREIGHDALIEIGYDADGTIWVGGHSHTIVRGEAEWEIDG</sequence>
<dbReference type="InterPro" id="IPR003719">
    <property type="entry name" value="Phenazine_PhzF-like"/>
</dbReference>
<dbReference type="Pfam" id="PF02567">
    <property type="entry name" value="PhzC-PhzF"/>
    <property type="match status" value="1"/>
</dbReference>
<dbReference type="RefSeq" id="WP_248206184.1">
    <property type="nucleotide sequence ID" value="NZ_JALNMH010000003.1"/>
</dbReference>
<dbReference type="Gene3D" id="3.10.310.10">
    <property type="entry name" value="Diaminopimelate Epimerase, Chain A, domain 1"/>
    <property type="match status" value="2"/>
</dbReference>
<evidence type="ECO:0000313" key="3">
    <source>
        <dbReference type="Proteomes" id="UP001431449"/>
    </source>
</evidence>
<dbReference type="Proteomes" id="UP001431449">
    <property type="component" value="Unassembled WGS sequence"/>
</dbReference>
<name>A0ABT0GEY4_9GAMM</name>
<dbReference type="PANTHER" id="PTHR13774">
    <property type="entry name" value="PHENAZINE BIOSYNTHESIS PROTEIN"/>
    <property type="match status" value="1"/>
</dbReference>
<gene>
    <name evidence="2" type="ORF">M0G41_05435</name>
</gene>
<reference evidence="2" key="1">
    <citation type="submission" date="2022-04" db="EMBL/GenBank/DDBJ databases">
        <title>Lysobacter sp. CAU 1642 isolated from sea sand.</title>
        <authorList>
            <person name="Kim W."/>
        </authorList>
    </citation>
    <scope>NUCLEOTIDE SEQUENCE</scope>
    <source>
        <strain evidence="2">CAU 1642</strain>
    </source>
</reference>
<dbReference type="SUPFAM" id="SSF54506">
    <property type="entry name" value="Diaminopimelate epimerase-like"/>
    <property type="match status" value="1"/>
</dbReference>